<sequence>MREVLGDAVPDEILIEAVLKNKFDVQKALSGVLEQDRVQNLKDKNEGTVSTRKMAKGKPVDSQTSRSESEIVPKVAKMTVSGKKQTMGFEVPGVSSEENGHSFHTPQKERLIEDAIASSDVLETASKSANPPLTVQASEEQSSTPAPVKKSGKLRQQLDVKAELEKRQGGKQLLNLVVIGHVDAGKSTLMGHMLYLLGNINKRTMHKYEQESKKAGKASFAYAWVLDETGKERLMLKTTFPLKC</sequence>
<evidence type="ECO:0000256" key="10">
    <source>
        <dbReference type="ARBA" id="ARBA00045849"/>
    </source>
</evidence>
<keyword evidence="6" id="KW-0251">Elongation factor</keyword>
<accession>I7GA93</accession>
<comment type="subcellular location">
    <subcellularLocation>
        <location evidence="1">Cytoplasm</location>
    </subcellularLocation>
</comment>
<evidence type="ECO:0000256" key="5">
    <source>
        <dbReference type="ARBA" id="ARBA00022741"/>
    </source>
</evidence>
<dbReference type="InterPro" id="IPR015033">
    <property type="entry name" value="HBS1-like_N"/>
</dbReference>
<dbReference type="Gene3D" id="1.10.8.10">
    <property type="entry name" value="DNA helicase RuvA subunit, C-terminal domain"/>
    <property type="match status" value="1"/>
</dbReference>
<dbReference type="AlphaFoldDB" id="I7GA93"/>
<dbReference type="GO" id="GO:0003924">
    <property type="term" value="F:GTPase activity"/>
    <property type="evidence" value="ECO:0007669"/>
    <property type="project" value="InterPro"/>
</dbReference>
<feature type="region of interest" description="Disordered" evidence="12">
    <location>
        <begin position="43"/>
        <end position="71"/>
    </location>
</feature>
<keyword evidence="4" id="KW-0597">Phosphoprotein</keyword>
<dbReference type="GO" id="GO:0003746">
    <property type="term" value="F:translation elongation factor activity"/>
    <property type="evidence" value="ECO:0007669"/>
    <property type="project" value="UniProtKB-KW"/>
</dbReference>
<evidence type="ECO:0000256" key="6">
    <source>
        <dbReference type="ARBA" id="ARBA00022768"/>
    </source>
</evidence>
<dbReference type="InterPro" id="IPR050100">
    <property type="entry name" value="TRAFAC_GTPase_members"/>
</dbReference>
<dbReference type="Pfam" id="PF08938">
    <property type="entry name" value="HBS1_N"/>
    <property type="match status" value="1"/>
</dbReference>
<dbReference type="EMBL" id="AB171404">
    <property type="protein sequence ID" value="BAE88467.1"/>
    <property type="molecule type" value="mRNA"/>
</dbReference>
<evidence type="ECO:0000256" key="4">
    <source>
        <dbReference type="ARBA" id="ARBA00022553"/>
    </source>
</evidence>
<feature type="compositionally biased region" description="Polar residues" evidence="12">
    <location>
        <begin position="126"/>
        <end position="145"/>
    </location>
</feature>
<keyword evidence="5" id="KW-0547">Nucleotide-binding</keyword>
<evidence type="ECO:0000256" key="12">
    <source>
        <dbReference type="SAM" id="MobiDB-lite"/>
    </source>
</evidence>
<organism evidence="15">
    <name type="scientific">Macaca fascicularis</name>
    <name type="common">Crab-eating macaque</name>
    <name type="synonym">Cynomolgus monkey</name>
    <dbReference type="NCBI Taxonomy" id="9541"/>
    <lineage>
        <taxon>Eukaryota</taxon>
        <taxon>Metazoa</taxon>
        <taxon>Chordata</taxon>
        <taxon>Craniata</taxon>
        <taxon>Vertebrata</taxon>
        <taxon>Euteleostomi</taxon>
        <taxon>Mammalia</taxon>
        <taxon>Eutheria</taxon>
        <taxon>Euarchontoglires</taxon>
        <taxon>Primates</taxon>
        <taxon>Haplorrhini</taxon>
        <taxon>Catarrhini</taxon>
        <taxon>Cercopithecidae</taxon>
        <taxon>Cercopithecinae</taxon>
        <taxon>Macaca</taxon>
    </lineage>
</organism>
<dbReference type="PANTHER" id="PTHR23115">
    <property type="entry name" value="TRANSLATION FACTOR"/>
    <property type="match status" value="1"/>
</dbReference>
<evidence type="ECO:0000256" key="7">
    <source>
        <dbReference type="ARBA" id="ARBA00022801"/>
    </source>
</evidence>
<keyword evidence="3" id="KW-0963">Cytoplasm</keyword>
<evidence type="ECO:0000256" key="11">
    <source>
        <dbReference type="ARBA" id="ARBA00047094"/>
    </source>
</evidence>
<feature type="domain" description="HBS1-like protein N-terminal" evidence="14">
    <location>
        <begin position="1"/>
        <end position="40"/>
    </location>
</feature>
<dbReference type="Pfam" id="PF00009">
    <property type="entry name" value="GTP_EFTU"/>
    <property type="match status" value="1"/>
</dbReference>
<dbReference type="Gene3D" id="3.40.50.300">
    <property type="entry name" value="P-loop containing nucleotide triphosphate hydrolases"/>
    <property type="match status" value="1"/>
</dbReference>
<evidence type="ECO:0000256" key="8">
    <source>
        <dbReference type="ARBA" id="ARBA00022917"/>
    </source>
</evidence>
<evidence type="ECO:0000259" key="14">
    <source>
        <dbReference type="Pfam" id="PF08938"/>
    </source>
</evidence>
<evidence type="ECO:0000313" key="15">
    <source>
        <dbReference type="EMBL" id="BAE88467.1"/>
    </source>
</evidence>
<dbReference type="SUPFAM" id="SSF52540">
    <property type="entry name" value="P-loop containing nucleoside triphosphate hydrolases"/>
    <property type="match status" value="1"/>
</dbReference>
<reference evidence="15" key="1">
    <citation type="journal article" date="2007" name="PLoS Biol.">
        <title>Rate of evolution in brain-expressed genes in humans and other primates.</title>
        <authorList>
            <person name="Wang H.-Y."/>
            <person name="Chien H.-C."/>
            <person name="Osada N."/>
            <person name="Hashimoto K."/>
            <person name="Sugano S."/>
            <person name="Gojobori T."/>
            <person name="Chou C.-K."/>
            <person name="Tsai S.-F."/>
            <person name="Wu C.-I."/>
            <person name="Shen C.-K.J."/>
        </authorList>
    </citation>
    <scope>NUCLEOTIDE SEQUENCE</scope>
</reference>
<keyword evidence="7" id="KW-0378">Hydrolase</keyword>
<comment type="subunit">
    <text evidence="11">Component of the Pelota-HBS1L complex, also named Dom34-Hbs1 complex, composed of PELO and HBS1L. Interacts with the SKI complex.</text>
</comment>
<keyword evidence="8" id="KW-0648">Protein biosynthesis</keyword>
<evidence type="ECO:0000256" key="3">
    <source>
        <dbReference type="ARBA" id="ARBA00022490"/>
    </source>
</evidence>
<dbReference type="GO" id="GO:0005737">
    <property type="term" value="C:cytoplasm"/>
    <property type="evidence" value="ECO:0007669"/>
    <property type="project" value="UniProtKB-SubCell"/>
</dbReference>
<keyword evidence="9" id="KW-0342">GTP-binding</keyword>
<dbReference type="GO" id="GO:0005525">
    <property type="term" value="F:GTP binding"/>
    <property type="evidence" value="ECO:0007669"/>
    <property type="project" value="UniProtKB-KW"/>
</dbReference>
<protein>
    <recommendedName>
        <fullName evidence="2">HBS1-like protein</fullName>
    </recommendedName>
</protein>
<comment type="function">
    <text evidence="10">GTPase component of the Pelota-HBS1L complex, a complex that recognizes stalled ribosomes and triggers the No-Go Decay (NGD) pathway. The Pelota-HBS1L complex recognizes ribosomes stalled at the 3' end of an mRNA and engages stalled ribosomes by destabilizing mRNA in the mRNA channel. Following mRNA extraction from stalled ribosomes by the SKI complex, the Pelota-HBS1L complex promotes recruitment of ABCE1, which drives the disassembly of stalled ribosomes, followed by degradation of damaged mRNAs as part of the NGD pathway.</text>
</comment>
<dbReference type="InterPro" id="IPR000795">
    <property type="entry name" value="T_Tr_GTP-bd_dom"/>
</dbReference>
<evidence type="ECO:0000259" key="13">
    <source>
        <dbReference type="Pfam" id="PF00009"/>
    </source>
</evidence>
<dbReference type="InterPro" id="IPR027417">
    <property type="entry name" value="P-loop_NTPase"/>
</dbReference>
<name>I7GA93_MACFA</name>
<evidence type="ECO:0000256" key="1">
    <source>
        <dbReference type="ARBA" id="ARBA00004496"/>
    </source>
</evidence>
<feature type="domain" description="Tr-type G" evidence="13">
    <location>
        <begin position="171"/>
        <end position="232"/>
    </location>
</feature>
<evidence type="ECO:0000256" key="9">
    <source>
        <dbReference type="ARBA" id="ARBA00023134"/>
    </source>
</evidence>
<dbReference type="SUPFAM" id="SSF109732">
    <property type="entry name" value="HBS1-like domain"/>
    <property type="match status" value="1"/>
</dbReference>
<evidence type="ECO:0000256" key="2">
    <source>
        <dbReference type="ARBA" id="ARBA00015186"/>
    </source>
</evidence>
<feature type="region of interest" description="Disordered" evidence="12">
    <location>
        <begin position="126"/>
        <end position="154"/>
    </location>
</feature>
<proteinExistence type="evidence at transcript level"/>
<dbReference type="InterPro" id="IPR037189">
    <property type="entry name" value="HBS1-like_N_sf"/>
</dbReference>